<sequence>MVSGHSCDLVGAHLTRRAGPAVLPRRRGAQRTGQLRSSVPLADQNPWETRCYTAFHLRESSRRSTEVPSRRSSSCPTRRSRRRPPRRPPQTPLPGSQPGSRPGSLPGSTPPLFRRLVAMTILHSRITGHEGPDARSVVLLGALGSSVDMWTPLQDAVSGIPDGESFRLIALDHRGHGASPLPGALPGALPGRSETVDDEDAGGRPAVPAGPTTIADLAADVCDTLDTLGTGAVDLVGLSIGGAVAQHIAARAPQRVRTLTLMCTAPSFGDPADWSTKALAVRSRGIITLRELSVGTVPRWLTGDFRRTRPGTALAVQEMITRTSIEGYAGACDALSTFDGQELLGQITAPTLTLSGEQDPTCPPATLAQMNDAIPTAVRHLVLPGAHLLPVELPGEVGDALREHWTAY</sequence>
<evidence type="ECO:0000313" key="3">
    <source>
        <dbReference type="EMBL" id="AEK36249.1"/>
    </source>
</evidence>
<dbReference type="PANTHER" id="PTHR43798:SF33">
    <property type="entry name" value="HYDROLASE, PUTATIVE (AFU_ORTHOLOGUE AFUA_2G14860)-RELATED"/>
    <property type="match status" value="1"/>
</dbReference>
<evidence type="ECO:0000313" key="4">
    <source>
        <dbReference type="Proteomes" id="UP000006659"/>
    </source>
</evidence>
<dbReference type="PANTHER" id="PTHR43798">
    <property type="entry name" value="MONOACYLGLYCEROL LIPASE"/>
    <property type="match status" value="1"/>
</dbReference>
<feature type="region of interest" description="Disordered" evidence="1">
    <location>
        <begin position="181"/>
        <end position="206"/>
    </location>
</feature>
<keyword evidence="3" id="KW-0456">Lyase</keyword>
<dbReference type="Gene3D" id="3.40.50.1820">
    <property type="entry name" value="alpha/beta hydrolase"/>
    <property type="match status" value="1"/>
</dbReference>
<protein>
    <submittedName>
        <fullName evidence="3">3-oxoadipate enol-lactonase</fullName>
        <ecNumber evidence="3">4.1.1.44</ecNumber>
    </submittedName>
</protein>
<organism evidence="3 4">
    <name type="scientific">Corynebacterium variabile (strain DSM 44702 / CIP 107183 / JCM 12073 / NCIMB 30131)</name>
    <name type="common">Corynebacterium mooreparkense</name>
    <dbReference type="NCBI Taxonomy" id="858619"/>
    <lineage>
        <taxon>Bacteria</taxon>
        <taxon>Bacillati</taxon>
        <taxon>Actinomycetota</taxon>
        <taxon>Actinomycetes</taxon>
        <taxon>Mycobacteriales</taxon>
        <taxon>Corynebacteriaceae</taxon>
        <taxon>Corynebacterium</taxon>
    </lineage>
</organism>
<dbReference type="InterPro" id="IPR000073">
    <property type="entry name" value="AB_hydrolase_1"/>
</dbReference>
<feature type="region of interest" description="Disordered" evidence="1">
    <location>
        <begin position="20"/>
        <end position="41"/>
    </location>
</feature>
<dbReference type="SUPFAM" id="SSF53474">
    <property type="entry name" value="alpha/beta-Hydrolases"/>
    <property type="match status" value="1"/>
</dbReference>
<gene>
    <name evidence="3" type="primary">pcaL</name>
    <name evidence="3" type="ordered locus">CVAR_0896</name>
</gene>
<feature type="compositionally biased region" description="Low complexity" evidence="1">
    <location>
        <begin position="181"/>
        <end position="191"/>
    </location>
</feature>
<feature type="domain" description="AB hydrolase-1" evidence="2">
    <location>
        <begin position="137"/>
        <end position="389"/>
    </location>
</feature>
<reference evidence="3 4" key="1">
    <citation type="journal article" date="2011" name="BMC Genomics">
        <title>Complete genome sequence of Corynebacterium variabile DSM 44702 isolated from the surface of smear-ripened cheeses and insights into cheese ripening and flavor generation.</title>
        <authorList>
            <person name="Schroeder J."/>
            <person name="Maus I."/>
            <person name="Trost E."/>
            <person name="Tauch A."/>
        </authorList>
    </citation>
    <scope>NUCLEOTIDE SEQUENCE [LARGE SCALE GENOMIC DNA]</scope>
    <source>
        <strain evidence="4">DSM 44702 / JCM 12073 / NCIMB 30131</strain>
    </source>
</reference>
<dbReference type="EC" id="4.1.1.44" evidence="3"/>
<accession>G0HC87</accession>
<dbReference type="Proteomes" id="UP000006659">
    <property type="component" value="Chromosome"/>
</dbReference>
<dbReference type="eggNOG" id="COG0596">
    <property type="taxonomic scope" value="Bacteria"/>
</dbReference>
<feature type="region of interest" description="Disordered" evidence="1">
    <location>
        <begin position="59"/>
        <end position="111"/>
    </location>
</feature>
<dbReference type="HOGENOM" id="CLU_020336_50_3_11"/>
<dbReference type="Pfam" id="PF00561">
    <property type="entry name" value="Abhydrolase_1"/>
    <property type="match status" value="1"/>
</dbReference>
<proteinExistence type="predicted"/>
<evidence type="ECO:0000259" key="2">
    <source>
        <dbReference type="Pfam" id="PF00561"/>
    </source>
</evidence>
<feature type="compositionally biased region" description="Basic and acidic residues" evidence="1">
    <location>
        <begin position="59"/>
        <end position="69"/>
    </location>
</feature>
<dbReference type="GO" id="GO:0047575">
    <property type="term" value="F:4-carboxymuconolactone decarboxylase activity"/>
    <property type="evidence" value="ECO:0007669"/>
    <property type="project" value="UniProtKB-EC"/>
</dbReference>
<dbReference type="GO" id="GO:0016020">
    <property type="term" value="C:membrane"/>
    <property type="evidence" value="ECO:0007669"/>
    <property type="project" value="TreeGrafter"/>
</dbReference>
<dbReference type="KEGG" id="cva:CVAR_0896"/>
<dbReference type="EMBL" id="CP002917">
    <property type="protein sequence ID" value="AEK36249.1"/>
    <property type="molecule type" value="Genomic_DNA"/>
</dbReference>
<dbReference type="InterPro" id="IPR029058">
    <property type="entry name" value="AB_hydrolase_fold"/>
</dbReference>
<dbReference type="STRING" id="858619.CVAR_0896"/>
<name>G0HC87_CORVD</name>
<evidence type="ECO:0000256" key="1">
    <source>
        <dbReference type="SAM" id="MobiDB-lite"/>
    </source>
</evidence>
<dbReference type="InterPro" id="IPR050266">
    <property type="entry name" value="AB_hydrolase_sf"/>
</dbReference>
<dbReference type="AlphaFoldDB" id="G0HC87"/>